<keyword evidence="2" id="KW-1185">Reference proteome</keyword>
<gene>
    <name evidence="1" type="ORF">M9H77_04199</name>
</gene>
<evidence type="ECO:0000313" key="2">
    <source>
        <dbReference type="Proteomes" id="UP001060085"/>
    </source>
</evidence>
<dbReference type="EMBL" id="CM044701">
    <property type="protein sequence ID" value="KAI5682971.1"/>
    <property type="molecule type" value="Genomic_DNA"/>
</dbReference>
<protein>
    <submittedName>
        <fullName evidence="1">Uncharacterized protein</fullName>
    </submittedName>
</protein>
<reference evidence="2" key="1">
    <citation type="journal article" date="2023" name="Nat. Plants">
        <title>Single-cell RNA sequencing provides a high-resolution roadmap for understanding the multicellular compartmentation of specialized metabolism.</title>
        <authorList>
            <person name="Sun S."/>
            <person name="Shen X."/>
            <person name="Li Y."/>
            <person name="Li Y."/>
            <person name="Wang S."/>
            <person name="Li R."/>
            <person name="Zhang H."/>
            <person name="Shen G."/>
            <person name="Guo B."/>
            <person name="Wei J."/>
            <person name="Xu J."/>
            <person name="St-Pierre B."/>
            <person name="Chen S."/>
            <person name="Sun C."/>
        </authorList>
    </citation>
    <scope>NUCLEOTIDE SEQUENCE [LARGE SCALE GENOMIC DNA]</scope>
</reference>
<sequence length="307" mass="33370">MEEVPAYVHLGLIVSNVLTRQHKPRSGLIWSGDHETGHMLSNMSRSLIHVRYISLLEDFDAIDTYNWGNYVLGFRGCTTDRGSSSATLDLSLVTWYRYHMSLHRQSARRDTWTIGYQPVGVDRRMMTSMLQKVDDMTTGPSCRRPQEPIPKRGARGVKRGARHADSVHGGEIGGGSGGRGHGDPGSNVPGDTFDNLGLDVPTFSLGLTPPTLSYPSGSGTSYAPPPSTSGTSYAPPPLGAVGFRFDAPPPSSTTGLSVPHIPISHASSTDSNEEADEPMDDVTPAQQLGFRHRVSKKMTRFTPSDWH</sequence>
<dbReference type="Proteomes" id="UP001060085">
    <property type="component" value="Linkage Group LG01"/>
</dbReference>
<evidence type="ECO:0000313" key="1">
    <source>
        <dbReference type="EMBL" id="KAI5682971.1"/>
    </source>
</evidence>
<proteinExistence type="predicted"/>
<accession>A0ACC0CDF2</accession>
<comment type="caution">
    <text evidence="1">The sequence shown here is derived from an EMBL/GenBank/DDBJ whole genome shotgun (WGS) entry which is preliminary data.</text>
</comment>
<name>A0ACC0CDF2_CATRO</name>
<organism evidence="1 2">
    <name type="scientific">Catharanthus roseus</name>
    <name type="common">Madagascar periwinkle</name>
    <name type="synonym">Vinca rosea</name>
    <dbReference type="NCBI Taxonomy" id="4058"/>
    <lineage>
        <taxon>Eukaryota</taxon>
        <taxon>Viridiplantae</taxon>
        <taxon>Streptophyta</taxon>
        <taxon>Embryophyta</taxon>
        <taxon>Tracheophyta</taxon>
        <taxon>Spermatophyta</taxon>
        <taxon>Magnoliopsida</taxon>
        <taxon>eudicotyledons</taxon>
        <taxon>Gunneridae</taxon>
        <taxon>Pentapetalae</taxon>
        <taxon>asterids</taxon>
        <taxon>lamiids</taxon>
        <taxon>Gentianales</taxon>
        <taxon>Apocynaceae</taxon>
        <taxon>Rauvolfioideae</taxon>
        <taxon>Vinceae</taxon>
        <taxon>Catharanthinae</taxon>
        <taxon>Catharanthus</taxon>
    </lineage>
</organism>